<sequence length="230" mass="23679">MKTQDRSSAIAKKSVAAGPVMGDRLPVPPRERKPALAALAVLLILAGALGATTLVIQAGDRVEAVKITERVPAGQPVPESAITAVLVAEDPAVNYFEWRNRSRLQQDLIPSVDLVPGTVMVGEMLTAEETLDRDQVLVGLSLSQGRYPSGLRAGETVAAYHVGRDSGEDETATGPTGTLVDDAKVHEVEGGGAGGDQLVTLRVSASDAADLARAGATGDVTLVVVPGSAD</sequence>
<dbReference type="RefSeq" id="WP_167931388.1">
    <property type="nucleotide sequence ID" value="NZ_JAAVJB010000003.1"/>
</dbReference>
<proteinExistence type="predicted"/>
<reference evidence="1 2" key="1">
    <citation type="submission" date="2020-03" db="EMBL/GenBank/DDBJ databases">
        <title>Draft genome of Streptomyces sp. ventii, isolated from the Axial Seamount in the Pacific Ocean, and resequencing of the two type strains Streptomyces lonarensis strain NCL 716 and Streptomyces bohaiensis strain 11A07.</title>
        <authorList>
            <person name="Loughran R.M."/>
            <person name="Pfannmuller K.M."/>
            <person name="Wasson B.J."/>
            <person name="Deadmond M.C."/>
            <person name="Paddock B.E."/>
            <person name="Koyack M.J."/>
            <person name="Gallegos D.A."/>
            <person name="Mitchell E.A."/>
            <person name="Ushijima B."/>
            <person name="Saw J.H."/>
            <person name="Mcphail K.L."/>
            <person name="Videau P."/>
        </authorList>
    </citation>
    <scope>NUCLEOTIDE SEQUENCE [LARGE SCALE GENOMIC DNA]</scope>
    <source>
        <strain evidence="2">5675061</strain>
    </source>
</reference>
<keyword evidence="2" id="KW-1185">Reference proteome</keyword>
<evidence type="ECO:0000313" key="2">
    <source>
        <dbReference type="Proteomes" id="UP000746503"/>
    </source>
</evidence>
<comment type="caution">
    <text evidence="1">The sequence shown here is derived from an EMBL/GenBank/DDBJ whole genome shotgun (WGS) entry which is preliminary data.</text>
</comment>
<evidence type="ECO:0008006" key="3">
    <source>
        <dbReference type="Google" id="ProtNLM"/>
    </source>
</evidence>
<gene>
    <name evidence="1" type="ORF">HCJ92_00815</name>
</gene>
<name>A0ABX1AK42_9ACTN</name>
<protein>
    <recommendedName>
        <fullName evidence="3">SAF domain-containing protein</fullName>
    </recommendedName>
</protein>
<dbReference type="EMBL" id="JAAVJB010000003">
    <property type="protein sequence ID" value="NJP64862.1"/>
    <property type="molecule type" value="Genomic_DNA"/>
</dbReference>
<accession>A0ABX1AK42</accession>
<organism evidence="1 2">
    <name type="scientific">Streptomyces spiramenti</name>
    <dbReference type="NCBI Taxonomy" id="2720606"/>
    <lineage>
        <taxon>Bacteria</taxon>
        <taxon>Bacillati</taxon>
        <taxon>Actinomycetota</taxon>
        <taxon>Actinomycetes</taxon>
        <taxon>Kitasatosporales</taxon>
        <taxon>Streptomycetaceae</taxon>
        <taxon>Streptomyces</taxon>
    </lineage>
</organism>
<dbReference type="Proteomes" id="UP000746503">
    <property type="component" value="Unassembled WGS sequence"/>
</dbReference>
<evidence type="ECO:0000313" key="1">
    <source>
        <dbReference type="EMBL" id="NJP64862.1"/>
    </source>
</evidence>